<dbReference type="OrthoDB" id="8772092at2"/>
<dbReference type="GO" id="GO:0043103">
    <property type="term" value="P:hypoxanthine salvage"/>
    <property type="evidence" value="ECO:0007669"/>
    <property type="project" value="TreeGrafter"/>
</dbReference>
<reference evidence="1 2" key="1">
    <citation type="submission" date="2018-05" db="EMBL/GenBank/DDBJ databases">
        <title>Genome sequencing of Flavobacterium sp. HYN0056.</title>
        <authorList>
            <person name="Yi H."/>
            <person name="Baek C."/>
        </authorList>
    </citation>
    <scope>NUCLEOTIDE SEQUENCE [LARGE SCALE GENOMIC DNA]</scope>
    <source>
        <strain evidence="1 2">HYN0056</strain>
    </source>
</reference>
<evidence type="ECO:0008006" key="3">
    <source>
        <dbReference type="Google" id="ProtNLM"/>
    </source>
</evidence>
<dbReference type="GO" id="GO:0005829">
    <property type="term" value="C:cytosol"/>
    <property type="evidence" value="ECO:0007669"/>
    <property type="project" value="TreeGrafter"/>
</dbReference>
<evidence type="ECO:0000313" key="1">
    <source>
        <dbReference type="EMBL" id="AWK04777.1"/>
    </source>
</evidence>
<dbReference type="InterPro" id="IPR006330">
    <property type="entry name" value="Ado/ade_deaminase"/>
</dbReference>
<dbReference type="GO" id="GO:0046103">
    <property type="term" value="P:inosine biosynthetic process"/>
    <property type="evidence" value="ECO:0007669"/>
    <property type="project" value="TreeGrafter"/>
</dbReference>
<dbReference type="GO" id="GO:0004000">
    <property type="term" value="F:adenosine deaminase activity"/>
    <property type="evidence" value="ECO:0007669"/>
    <property type="project" value="TreeGrafter"/>
</dbReference>
<evidence type="ECO:0000313" key="2">
    <source>
        <dbReference type="Proteomes" id="UP000245250"/>
    </source>
</evidence>
<accession>A0A2S1YL18</accession>
<gene>
    <name evidence="1" type="ORF">HYN56_11295</name>
</gene>
<dbReference type="AlphaFoldDB" id="A0A2S1YL18"/>
<keyword evidence="2" id="KW-1185">Reference proteome</keyword>
<dbReference type="PANTHER" id="PTHR11409:SF43">
    <property type="entry name" value="ADENOSINE DEAMINASE"/>
    <property type="match status" value="1"/>
</dbReference>
<dbReference type="GO" id="GO:0006154">
    <property type="term" value="P:adenosine catabolic process"/>
    <property type="evidence" value="ECO:0007669"/>
    <property type="project" value="TreeGrafter"/>
</dbReference>
<dbReference type="KEGG" id="fcr:HYN56_11295"/>
<sequence length="799" mass="93870">MLKFLLSDNESLENYAHGQFVSFEDVKRRLLLKSRAQNPDIPDHLYRLNQQETFKGIEFLSDIFANGLAKISEEYLELQDNRIYVKPSQQNNWQDTITYIPPLLLQCAMLHKKTNVSGLKNTADRYQYFKKYLLPNSRYTSIPRAKIHQLDYYVKHQSGLHDLHMHLNGALETDQVWQDFLFNPKGIYQDLLKGFQIQKVREQMEQESNLLEPVKYVTLLTTAQKLRNYFYFFLYPYRNSGYEDLNRTALLNKFASLDSELPRSPYHPFSLLLSENDNHSCLMSVEGFMYILILEELRKTSNEFLAGLFHFYLLILGLTNRLLVQQTHQNGFEQFQKHTLNGLRENSERIFLRRYYQMHGNDLDLISFLEGRFSPKESQLEMVNFLQAIEKGWKKMIQQISENFANAPIGTVKIPELRLIAHFIKKADPKPDVQIRHKKLRIEVAKKGQILVLLLQNYPDYRKKIVAVDAAASEFDTPPEVFAPVFRKMRRGGVKHFTYHAGEDFYHIISGIRAIYEAIVFCDLQRGDRIGHAVASGLSPQQWQNCVGSDLLVKKGDYLDDLVFSYHLIINSKIETLHNILPFIINRVNELSYDIYNQHYPIAVLEQAWLMRQCCPMHALEHDRTNMTSKSVYDEDEWSYMLEKGFAKKRTQNSEDKVLEVFEIYHNAKYRRKFDQIISIDPFEILKSDHIEILQTTLLHEMTVREIVIETLPTSNVRIGFHKNFSTYHLINWIKWHDQGKSIPPIVVGSDDTGIFATNIYNEYANIYCMLLNTYYLPHAKVMDVIERLDKDSHIYRFT</sequence>
<dbReference type="PANTHER" id="PTHR11409">
    <property type="entry name" value="ADENOSINE DEAMINASE"/>
    <property type="match status" value="1"/>
</dbReference>
<proteinExistence type="predicted"/>
<dbReference type="RefSeq" id="WP_109192261.1">
    <property type="nucleotide sequence ID" value="NZ_CP029255.1"/>
</dbReference>
<dbReference type="EMBL" id="CP029255">
    <property type="protein sequence ID" value="AWK04777.1"/>
    <property type="molecule type" value="Genomic_DNA"/>
</dbReference>
<protein>
    <recommendedName>
        <fullName evidence="3">Adenosine deaminase</fullName>
    </recommendedName>
</protein>
<dbReference type="Gene3D" id="3.20.20.140">
    <property type="entry name" value="Metal-dependent hydrolases"/>
    <property type="match status" value="2"/>
</dbReference>
<dbReference type="Proteomes" id="UP000245250">
    <property type="component" value="Chromosome"/>
</dbReference>
<organism evidence="1 2">
    <name type="scientific">Flavobacterium crocinum</name>
    <dbReference type="NCBI Taxonomy" id="2183896"/>
    <lineage>
        <taxon>Bacteria</taxon>
        <taxon>Pseudomonadati</taxon>
        <taxon>Bacteroidota</taxon>
        <taxon>Flavobacteriia</taxon>
        <taxon>Flavobacteriales</taxon>
        <taxon>Flavobacteriaceae</taxon>
        <taxon>Flavobacterium</taxon>
    </lineage>
</organism>
<name>A0A2S1YL18_9FLAO</name>
<dbReference type="InterPro" id="IPR032466">
    <property type="entry name" value="Metal_Hydrolase"/>
</dbReference>
<dbReference type="SUPFAM" id="SSF51556">
    <property type="entry name" value="Metallo-dependent hydrolases"/>
    <property type="match status" value="1"/>
</dbReference>